<dbReference type="EMBL" id="AAHWTY010000094">
    <property type="protein sequence ID" value="ECB1915223.1"/>
    <property type="molecule type" value="Genomic_DNA"/>
</dbReference>
<dbReference type="EMBL" id="AAHYLK010000027">
    <property type="protein sequence ID" value="ECB7108591.1"/>
    <property type="molecule type" value="Genomic_DNA"/>
</dbReference>
<sequence length="392" mass="45020">MPNFLVRDYISPTGYCELTFTTKENDISIRKLFVPWAATYDCQKVVYARHGEHRGFNSGYGLRRYDTFVSQQRQRFCTSELGFIALNGMFTQPSVNIVSRGVKKYLLRHERISRDCFKTKVFMEIAHYFYTNGGMGYGRISLENKKNIGIDGVWNGILNALDYGTLEQQLAIHDAVGRKILTANTPEKKHYDIWGGEVREEWFNDKEKRGRKESVYQKKKEIKPTDLPGILEVSIPRIGVIKQSRNRGVDMFIRDLSRKHDLNADDYYDELDYHNLVFGAGISGTTGTLLQAAYAFGGISDGELLKQYTLAIIAYLIGGGMHSYHEVMAIAKRVGISYTQPGSFDWLPQSFKRSPLFYDWRVKYYDIVVFGATHWRFNSGVLPSHLNQSLRN</sequence>
<evidence type="ECO:0000313" key="1">
    <source>
        <dbReference type="EMBL" id="ECB1915223.1"/>
    </source>
</evidence>
<reference evidence="1" key="1">
    <citation type="submission" date="2019-01" db="EMBL/GenBank/DDBJ databases">
        <authorList>
            <person name="Ashton P.M."/>
            <person name="Dallman T."/>
            <person name="Nair S."/>
            <person name="De Pinna E."/>
            <person name="Peters T."/>
            <person name="Grant K."/>
        </authorList>
    </citation>
    <scope>NUCLEOTIDE SEQUENCE</scope>
    <source>
        <strain evidence="2">271153</strain>
        <strain evidence="1">500372</strain>
    </source>
</reference>
<dbReference type="Proteomes" id="UP000839827">
    <property type="component" value="Unassembled WGS sequence"/>
</dbReference>
<organism evidence="1">
    <name type="scientific">Salmonella newport</name>
    <dbReference type="NCBI Taxonomy" id="108619"/>
    <lineage>
        <taxon>Bacteria</taxon>
        <taxon>Pseudomonadati</taxon>
        <taxon>Pseudomonadota</taxon>
        <taxon>Gammaproteobacteria</taxon>
        <taxon>Enterobacterales</taxon>
        <taxon>Enterobacteriaceae</taxon>
        <taxon>Salmonella</taxon>
    </lineage>
</organism>
<protein>
    <submittedName>
        <fullName evidence="1">Uncharacterized protein</fullName>
    </submittedName>
</protein>
<comment type="caution">
    <text evidence="1">The sequence shown here is derived from an EMBL/GenBank/DDBJ whole genome shotgun (WGS) entry which is preliminary data.</text>
</comment>
<evidence type="ECO:0000313" key="2">
    <source>
        <dbReference type="EMBL" id="ECB7108591.1"/>
    </source>
</evidence>
<proteinExistence type="predicted"/>
<dbReference type="AlphaFoldDB" id="A0A5X8XZ17"/>
<name>A0A5X8XZ17_SALNE</name>
<gene>
    <name evidence="2" type="ORF">E1A34_21435</name>
    <name evidence="1" type="ORF">EVG73_23010</name>
</gene>
<accession>A0A5X8XZ17</accession>